<keyword evidence="6" id="KW-0175">Coiled coil</keyword>
<keyword evidence="5" id="KW-0539">Nucleus</keyword>
<accession>A0A484L740</accession>
<organism evidence="9 10">
    <name type="scientific">Cuscuta campestris</name>
    <dbReference type="NCBI Taxonomy" id="132261"/>
    <lineage>
        <taxon>Eukaryota</taxon>
        <taxon>Viridiplantae</taxon>
        <taxon>Streptophyta</taxon>
        <taxon>Embryophyta</taxon>
        <taxon>Tracheophyta</taxon>
        <taxon>Spermatophyta</taxon>
        <taxon>Magnoliopsida</taxon>
        <taxon>eudicotyledons</taxon>
        <taxon>Gunneridae</taxon>
        <taxon>Pentapetalae</taxon>
        <taxon>asterids</taxon>
        <taxon>lamiids</taxon>
        <taxon>Solanales</taxon>
        <taxon>Convolvulaceae</taxon>
        <taxon>Cuscuteae</taxon>
        <taxon>Cuscuta</taxon>
        <taxon>Cuscuta subgen. Grammica</taxon>
        <taxon>Cuscuta sect. Cleistogrammica</taxon>
    </lineage>
</organism>
<dbReference type="PROSITE" id="PS50863">
    <property type="entry name" value="B3"/>
    <property type="match status" value="1"/>
</dbReference>
<dbReference type="Gene3D" id="2.40.330.10">
    <property type="entry name" value="DNA-binding pseudobarrel domain"/>
    <property type="match status" value="1"/>
</dbReference>
<feature type="coiled-coil region" evidence="6">
    <location>
        <begin position="264"/>
        <end position="298"/>
    </location>
</feature>
<dbReference type="EMBL" id="OOIL02001115">
    <property type="protein sequence ID" value="VFQ72118.1"/>
    <property type="molecule type" value="Genomic_DNA"/>
</dbReference>
<comment type="subcellular location">
    <subcellularLocation>
        <location evidence="1">Nucleus</location>
    </subcellularLocation>
</comment>
<evidence type="ECO:0000256" key="1">
    <source>
        <dbReference type="ARBA" id="ARBA00004123"/>
    </source>
</evidence>
<dbReference type="Proteomes" id="UP000595140">
    <property type="component" value="Unassembled WGS sequence"/>
</dbReference>
<evidence type="ECO:0000256" key="7">
    <source>
        <dbReference type="SAM" id="MobiDB-lite"/>
    </source>
</evidence>
<proteinExistence type="predicted"/>
<dbReference type="SUPFAM" id="SSF101936">
    <property type="entry name" value="DNA-binding pseudobarrel domain"/>
    <property type="match status" value="1"/>
</dbReference>
<dbReference type="AlphaFoldDB" id="A0A484L740"/>
<evidence type="ECO:0000256" key="3">
    <source>
        <dbReference type="ARBA" id="ARBA00023125"/>
    </source>
</evidence>
<evidence type="ECO:0000256" key="5">
    <source>
        <dbReference type="ARBA" id="ARBA00023242"/>
    </source>
</evidence>
<evidence type="ECO:0000259" key="8">
    <source>
        <dbReference type="PROSITE" id="PS50863"/>
    </source>
</evidence>
<evidence type="ECO:0000313" key="10">
    <source>
        <dbReference type="Proteomes" id="UP000595140"/>
    </source>
</evidence>
<keyword evidence="3" id="KW-0238">DNA-binding</keyword>
<keyword evidence="10" id="KW-1185">Reference proteome</keyword>
<dbReference type="GO" id="GO:0003677">
    <property type="term" value="F:DNA binding"/>
    <property type="evidence" value="ECO:0007669"/>
    <property type="project" value="UniProtKB-KW"/>
</dbReference>
<dbReference type="OrthoDB" id="1297259at2759"/>
<evidence type="ECO:0000313" key="9">
    <source>
        <dbReference type="EMBL" id="VFQ72118.1"/>
    </source>
</evidence>
<evidence type="ECO:0000256" key="2">
    <source>
        <dbReference type="ARBA" id="ARBA00023015"/>
    </source>
</evidence>
<keyword evidence="4" id="KW-0804">Transcription</keyword>
<name>A0A484L740_9ASTE</name>
<sequence>MVGEDGSRSQVVYLADLGLRGGWKDFCAAYNLQVGDALVCHLVSKHTLKVYSVRVKDFDRHGQEEQSGTEESDGEDVSHEITDQVTRAKSHFDENPLVDDELNNKGLIFESGKDIRSYIDEEDALAEKTAVNRSSPEPFVDLKNFKVVVNGSPLDDPELPLSARVKYYKLCLARKSYLHSELLKRISHQLATGIILETVSIADAIKSCSISTSQSDIKEWETNLEGFRVLGMDVDFLLDRVKELLRFAQESGEAKRHYETTKKEDLLNEEIASLERKMRELKEARATLRSESEVLEAHLLKQRLTFQETAKMPW</sequence>
<dbReference type="CDD" id="cd10017">
    <property type="entry name" value="B3_DNA"/>
    <property type="match status" value="1"/>
</dbReference>
<gene>
    <name evidence="9" type="ORF">CCAM_LOCUS13894</name>
</gene>
<evidence type="ECO:0000256" key="6">
    <source>
        <dbReference type="SAM" id="Coils"/>
    </source>
</evidence>
<dbReference type="GO" id="GO:0005634">
    <property type="term" value="C:nucleus"/>
    <property type="evidence" value="ECO:0007669"/>
    <property type="project" value="UniProtKB-SubCell"/>
</dbReference>
<keyword evidence="2" id="KW-0805">Transcription regulation</keyword>
<dbReference type="InterPro" id="IPR003340">
    <property type="entry name" value="B3_DNA-bd"/>
</dbReference>
<feature type="region of interest" description="Disordered" evidence="7">
    <location>
        <begin position="60"/>
        <end position="79"/>
    </location>
</feature>
<evidence type="ECO:0000256" key="4">
    <source>
        <dbReference type="ARBA" id="ARBA00023163"/>
    </source>
</evidence>
<dbReference type="InterPro" id="IPR015300">
    <property type="entry name" value="DNA-bd_pseudobarrel_sf"/>
</dbReference>
<feature type="domain" description="TF-B3" evidence="8">
    <location>
        <begin position="1"/>
        <end position="56"/>
    </location>
</feature>
<protein>
    <recommendedName>
        <fullName evidence="8">TF-B3 domain-containing protein</fullName>
    </recommendedName>
</protein>
<reference evidence="9 10" key="1">
    <citation type="submission" date="2018-04" db="EMBL/GenBank/DDBJ databases">
        <authorList>
            <person name="Vogel A."/>
        </authorList>
    </citation>
    <scope>NUCLEOTIDE SEQUENCE [LARGE SCALE GENOMIC DNA]</scope>
</reference>